<dbReference type="InterPro" id="IPR005269">
    <property type="entry name" value="LOG"/>
</dbReference>
<dbReference type="Proteomes" id="UP000178240">
    <property type="component" value="Unassembled WGS sequence"/>
</dbReference>
<dbReference type="AlphaFoldDB" id="A0A1G1Y1B6"/>
<name>A0A1G1Y1B6_9BACT</name>
<dbReference type="Pfam" id="PF03641">
    <property type="entry name" value="Lysine_decarbox"/>
    <property type="match status" value="1"/>
</dbReference>
<evidence type="ECO:0000313" key="2">
    <source>
        <dbReference type="EMBL" id="OGY46088.1"/>
    </source>
</evidence>
<dbReference type="Gene3D" id="3.40.50.450">
    <property type="match status" value="1"/>
</dbReference>
<dbReference type="InterPro" id="IPR031100">
    <property type="entry name" value="LOG_fam"/>
</dbReference>
<evidence type="ECO:0000313" key="3">
    <source>
        <dbReference type="Proteomes" id="UP000178240"/>
    </source>
</evidence>
<protein>
    <recommendedName>
        <fullName evidence="1">Cytokinin riboside 5'-monophosphate phosphoribohydrolase</fullName>
        <ecNumber evidence="1">3.2.2.n1</ecNumber>
    </recommendedName>
</protein>
<comment type="caution">
    <text evidence="2">The sequence shown here is derived from an EMBL/GenBank/DDBJ whole genome shotgun (WGS) entry which is preliminary data.</text>
</comment>
<sequence length="255" mass="29447">MAKKNIKHKKLKPKFKSRLHTVLRETPEVSFSWRIFKIMGEFVHGFDFLRQFGLAVSFFGSARTLPENKDYREAAKLAGQLVKRGFAVITGGGPGVMEAANKGALEAKGVSVGLNIQLPTEQRVNKYVNFSQAFNYFFVRKVMLSYASEIYIFFPGGYGTLDELFDIMTLIQTKKIYPIPIILVDSDYWQPLINWMEQELCKKHKLIDQEDTKIYYLAKDTTAALKYIDKLIKDRKLFDSTEKPVEYSSDQKIRR</sequence>
<organism evidence="2 3">
    <name type="scientific">Candidatus Buchananbacteria bacterium RIFCSPHIGHO2_01_FULL_44_11</name>
    <dbReference type="NCBI Taxonomy" id="1797535"/>
    <lineage>
        <taxon>Bacteria</taxon>
        <taxon>Candidatus Buchananiibacteriota</taxon>
    </lineage>
</organism>
<dbReference type="PANTHER" id="PTHR43393">
    <property type="entry name" value="CYTOKININ RIBOSIDE 5'-MONOPHOSPHATE PHOSPHORIBOHYDROLASE"/>
    <property type="match status" value="1"/>
</dbReference>
<dbReference type="STRING" id="1797535.A2744_01865"/>
<dbReference type="SUPFAM" id="SSF102405">
    <property type="entry name" value="MCP/YpsA-like"/>
    <property type="match status" value="1"/>
</dbReference>
<dbReference type="EC" id="3.2.2.n1" evidence="1"/>
<dbReference type="PANTHER" id="PTHR43393:SF3">
    <property type="entry name" value="LYSINE DECARBOXYLASE-LIKE PROTEIN"/>
    <property type="match status" value="1"/>
</dbReference>
<keyword evidence="1" id="KW-0378">Hydrolase</keyword>
<dbReference type="GO" id="GO:0005829">
    <property type="term" value="C:cytosol"/>
    <property type="evidence" value="ECO:0007669"/>
    <property type="project" value="TreeGrafter"/>
</dbReference>
<proteinExistence type="inferred from homology"/>
<dbReference type="GO" id="GO:0009691">
    <property type="term" value="P:cytokinin biosynthetic process"/>
    <property type="evidence" value="ECO:0007669"/>
    <property type="project" value="UniProtKB-UniRule"/>
</dbReference>
<dbReference type="NCBIfam" id="TIGR00730">
    <property type="entry name" value="Rossman fold protein, TIGR00730 family"/>
    <property type="match status" value="1"/>
</dbReference>
<reference evidence="2 3" key="1">
    <citation type="journal article" date="2016" name="Nat. Commun.">
        <title>Thousands of microbial genomes shed light on interconnected biogeochemical processes in an aquifer system.</title>
        <authorList>
            <person name="Anantharaman K."/>
            <person name="Brown C.T."/>
            <person name="Hug L.A."/>
            <person name="Sharon I."/>
            <person name="Castelle C.J."/>
            <person name="Probst A.J."/>
            <person name="Thomas B.C."/>
            <person name="Singh A."/>
            <person name="Wilkins M.J."/>
            <person name="Karaoz U."/>
            <person name="Brodie E.L."/>
            <person name="Williams K.H."/>
            <person name="Hubbard S.S."/>
            <person name="Banfield J.F."/>
        </authorList>
    </citation>
    <scope>NUCLEOTIDE SEQUENCE [LARGE SCALE GENOMIC DNA]</scope>
</reference>
<evidence type="ECO:0000256" key="1">
    <source>
        <dbReference type="RuleBase" id="RU363015"/>
    </source>
</evidence>
<keyword evidence="1" id="KW-0203">Cytokinin biosynthesis</keyword>
<gene>
    <name evidence="2" type="ORF">A2744_01865</name>
</gene>
<dbReference type="EMBL" id="MHIE01000007">
    <property type="protein sequence ID" value="OGY46088.1"/>
    <property type="molecule type" value="Genomic_DNA"/>
</dbReference>
<dbReference type="GO" id="GO:0016787">
    <property type="term" value="F:hydrolase activity"/>
    <property type="evidence" value="ECO:0007669"/>
    <property type="project" value="UniProtKB-KW"/>
</dbReference>
<dbReference type="InterPro" id="IPR052341">
    <property type="entry name" value="LOG_family_nucleotidases"/>
</dbReference>
<comment type="similarity">
    <text evidence="1">Belongs to the LOG family.</text>
</comment>
<accession>A0A1G1Y1B6</accession>